<evidence type="ECO:0000256" key="13">
    <source>
        <dbReference type="ARBA" id="ARBA00023075"/>
    </source>
</evidence>
<evidence type="ECO:0000256" key="1">
    <source>
        <dbReference type="ARBA" id="ARBA00022448"/>
    </source>
</evidence>
<dbReference type="STRING" id="441112.SAMN04488094_12512"/>
<evidence type="ECO:0000256" key="4">
    <source>
        <dbReference type="ARBA" id="ARBA00022553"/>
    </source>
</evidence>
<dbReference type="InterPro" id="IPR007329">
    <property type="entry name" value="FMN-bd"/>
</dbReference>
<dbReference type="GO" id="GO:0016655">
    <property type="term" value="F:oxidoreductase activity, acting on NAD(P)H, quinone or similar compound as acceptor"/>
    <property type="evidence" value="ECO:0007669"/>
    <property type="project" value="UniProtKB-UniRule"/>
</dbReference>
<evidence type="ECO:0000256" key="11">
    <source>
        <dbReference type="ARBA" id="ARBA00023053"/>
    </source>
</evidence>
<evidence type="ECO:0000256" key="6">
    <source>
        <dbReference type="ARBA" id="ARBA00022643"/>
    </source>
</evidence>
<dbReference type="GO" id="GO:0010181">
    <property type="term" value="F:FMN binding"/>
    <property type="evidence" value="ECO:0007669"/>
    <property type="project" value="UniProtKB-UniRule"/>
</dbReference>
<comment type="subunit">
    <text evidence="16">Composed of six subunits; NqrA, NqrB, NqrC, NqrD, NqrE and NqrF.</text>
</comment>
<evidence type="ECO:0000256" key="12">
    <source>
        <dbReference type="ARBA" id="ARBA00023065"/>
    </source>
</evidence>
<dbReference type="EC" id="7.2.1.1" evidence="16"/>
<evidence type="ECO:0000313" key="18">
    <source>
        <dbReference type="EMBL" id="SFD26992.1"/>
    </source>
</evidence>
<organism evidence="18 19">
    <name type="scientific">Tropicimonas isoalkanivorans</name>
    <dbReference type="NCBI Taxonomy" id="441112"/>
    <lineage>
        <taxon>Bacteria</taxon>
        <taxon>Pseudomonadati</taxon>
        <taxon>Pseudomonadota</taxon>
        <taxon>Alphaproteobacteria</taxon>
        <taxon>Rhodobacterales</taxon>
        <taxon>Roseobacteraceae</taxon>
        <taxon>Tropicimonas</taxon>
    </lineage>
</organism>
<dbReference type="GO" id="GO:0006814">
    <property type="term" value="P:sodium ion transport"/>
    <property type="evidence" value="ECO:0007669"/>
    <property type="project" value="UniProtKB-UniRule"/>
</dbReference>
<keyword evidence="4 16" id="KW-0597">Phosphoprotein</keyword>
<keyword evidence="14 16" id="KW-0472">Membrane</keyword>
<dbReference type="InterPro" id="IPR010204">
    <property type="entry name" value="NqrC"/>
</dbReference>
<evidence type="ECO:0000259" key="17">
    <source>
        <dbReference type="SMART" id="SM00900"/>
    </source>
</evidence>
<dbReference type="OrthoDB" id="9786835at2"/>
<dbReference type="Pfam" id="PF04205">
    <property type="entry name" value="FMN_bind"/>
    <property type="match status" value="1"/>
</dbReference>
<keyword evidence="19" id="KW-1185">Reference proteome</keyword>
<dbReference type="PANTHER" id="PTHR37838">
    <property type="entry name" value="NA(+)-TRANSLOCATING NADH-QUINONE REDUCTASE SUBUNIT C"/>
    <property type="match status" value="1"/>
</dbReference>
<comment type="subcellular location">
    <subcellularLocation>
        <location evidence="16">Cell membrane</location>
        <topology evidence="16">Single-pass membrane protein</topology>
    </subcellularLocation>
</comment>
<comment type="caution">
    <text evidence="16">Lacks conserved residue(s) required for the propagation of feature annotation.</text>
</comment>
<comment type="cofactor">
    <cofactor evidence="16">
        <name>FMN</name>
        <dbReference type="ChEBI" id="CHEBI:58210"/>
    </cofactor>
</comment>
<dbReference type="Proteomes" id="UP000198728">
    <property type="component" value="Unassembled WGS sequence"/>
</dbReference>
<keyword evidence="10 16" id="KW-0520">NAD</keyword>
<dbReference type="AlphaFoldDB" id="A0A1I1QYC3"/>
<keyword evidence="6 16" id="KW-0288">FMN</keyword>
<keyword evidence="3" id="KW-0997">Cell inner membrane</keyword>
<dbReference type="EMBL" id="FOLG01000025">
    <property type="protein sequence ID" value="SFD26992.1"/>
    <property type="molecule type" value="Genomic_DNA"/>
</dbReference>
<comment type="function">
    <text evidence="16">NQR complex catalyzes the reduction of ubiquinone-1 to ubiquinol by two successive reactions, coupled with the transport of Na(+) ions from the cytoplasm to the periplasm. NqrA to NqrE are probably involved in the second step, the conversion of ubisemiquinone to ubiquinol.</text>
</comment>
<feature type="transmembrane region" description="Helical" evidence="16">
    <location>
        <begin position="25"/>
        <end position="46"/>
    </location>
</feature>
<reference evidence="18 19" key="1">
    <citation type="submission" date="2016-10" db="EMBL/GenBank/DDBJ databases">
        <authorList>
            <person name="de Groot N.N."/>
        </authorList>
    </citation>
    <scope>NUCLEOTIDE SEQUENCE [LARGE SCALE GENOMIC DNA]</scope>
    <source>
        <strain evidence="18 19">DSM 19548</strain>
    </source>
</reference>
<evidence type="ECO:0000256" key="3">
    <source>
        <dbReference type="ARBA" id="ARBA00022519"/>
    </source>
</evidence>
<accession>A0A1I1QYC3</accession>
<evidence type="ECO:0000256" key="14">
    <source>
        <dbReference type="ARBA" id="ARBA00023136"/>
    </source>
</evidence>
<comment type="catalytic activity">
    <reaction evidence="16">
        <text>a ubiquinone + n Na(+)(in) + NADH + H(+) = a ubiquinol + n Na(+)(out) + NAD(+)</text>
        <dbReference type="Rhea" id="RHEA:47748"/>
        <dbReference type="Rhea" id="RHEA-COMP:9565"/>
        <dbReference type="Rhea" id="RHEA-COMP:9566"/>
        <dbReference type="ChEBI" id="CHEBI:15378"/>
        <dbReference type="ChEBI" id="CHEBI:16389"/>
        <dbReference type="ChEBI" id="CHEBI:17976"/>
        <dbReference type="ChEBI" id="CHEBI:29101"/>
        <dbReference type="ChEBI" id="CHEBI:57540"/>
        <dbReference type="ChEBI" id="CHEBI:57945"/>
        <dbReference type="EC" id="7.2.1.1"/>
    </reaction>
</comment>
<dbReference type="HAMAP" id="MF_00427">
    <property type="entry name" value="NqrC"/>
    <property type="match status" value="1"/>
</dbReference>
<dbReference type="RefSeq" id="WP_093362933.1">
    <property type="nucleotide sequence ID" value="NZ_FOLG01000025.1"/>
</dbReference>
<feature type="modified residue" description="FMN phosphoryl threonine" evidence="16">
    <location>
        <position position="235"/>
    </location>
</feature>
<evidence type="ECO:0000256" key="16">
    <source>
        <dbReference type="HAMAP-Rule" id="MF_00427"/>
    </source>
</evidence>
<feature type="domain" description="FMN-binding" evidence="17">
    <location>
        <begin position="156"/>
        <end position="252"/>
    </location>
</feature>
<evidence type="ECO:0000256" key="2">
    <source>
        <dbReference type="ARBA" id="ARBA00022475"/>
    </source>
</evidence>
<name>A0A1I1QYC3_9RHOB</name>
<comment type="similarity">
    <text evidence="16">Belongs to the NqrC family.</text>
</comment>
<evidence type="ECO:0000313" key="19">
    <source>
        <dbReference type="Proteomes" id="UP000198728"/>
    </source>
</evidence>
<dbReference type="PANTHER" id="PTHR37838:SF1">
    <property type="entry name" value="NA(+)-TRANSLOCATING NADH-QUINONE REDUCTASE SUBUNIT C"/>
    <property type="match status" value="1"/>
</dbReference>
<evidence type="ECO:0000256" key="10">
    <source>
        <dbReference type="ARBA" id="ARBA00023027"/>
    </source>
</evidence>
<gene>
    <name evidence="16" type="primary">nqrC</name>
    <name evidence="18" type="ORF">SAMN04488094_12512</name>
</gene>
<keyword evidence="8 16" id="KW-1278">Translocase</keyword>
<evidence type="ECO:0000256" key="9">
    <source>
        <dbReference type="ARBA" id="ARBA00022989"/>
    </source>
</evidence>
<keyword evidence="9 16" id="KW-1133">Transmembrane helix</keyword>
<keyword evidence="13 16" id="KW-0830">Ubiquinone</keyword>
<sequence>MADLSPISLWKRFLAQPIDSRGKTIAAALIVSATCALLVTSATVILRPIQQANRAAEQQVRLEALISAIPGMREVMGRAGGGALSTVVVDLEAARAAPDVTPETLPAALDAPENWTPLSPEQDMAMIGSRPNLMQVFFLRDGEDISLAILPIYGSGYNGPIEAMIALQGDMNTIAGLTVTAQEETPGLGARIEEPAWQASFAGKRIADDAGAVRFTVARGRASGAFEVDGITGATRTSNAMTRIVRFWVGPDGYGPLLAAIRKGEF</sequence>
<evidence type="ECO:0000256" key="15">
    <source>
        <dbReference type="ARBA" id="ARBA00023201"/>
    </source>
</evidence>
<dbReference type="SMART" id="SM00900">
    <property type="entry name" value="FMN_bind"/>
    <property type="match status" value="1"/>
</dbReference>
<keyword evidence="1 16" id="KW-0813">Transport</keyword>
<keyword evidence="15 16" id="KW-0739">Sodium transport</keyword>
<evidence type="ECO:0000256" key="8">
    <source>
        <dbReference type="ARBA" id="ARBA00022967"/>
    </source>
</evidence>
<evidence type="ECO:0000256" key="5">
    <source>
        <dbReference type="ARBA" id="ARBA00022630"/>
    </source>
</evidence>
<keyword evidence="12 16" id="KW-0406">Ion transport</keyword>
<dbReference type="GO" id="GO:0005886">
    <property type="term" value="C:plasma membrane"/>
    <property type="evidence" value="ECO:0007669"/>
    <property type="project" value="UniProtKB-SubCell"/>
</dbReference>
<proteinExistence type="inferred from homology"/>
<keyword evidence="2 16" id="KW-1003">Cell membrane</keyword>
<protein>
    <recommendedName>
        <fullName evidence="16">Na(+)-translocating NADH-quinone reductase subunit C</fullName>
        <shortName evidence="16">Na(+)-NQR subunit C</shortName>
        <shortName evidence="16">Na(+)-translocating NQR subunit C</shortName>
        <ecNumber evidence="16">7.2.1.1</ecNumber>
    </recommendedName>
    <alternativeName>
        <fullName evidence="16">NQR complex subunit C</fullName>
    </alternativeName>
    <alternativeName>
        <fullName evidence="16">NQR-1 subunit C</fullName>
    </alternativeName>
</protein>
<keyword evidence="7 16" id="KW-0812">Transmembrane</keyword>
<keyword evidence="11 16" id="KW-0915">Sodium</keyword>
<evidence type="ECO:0000256" key="7">
    <source>
        <dbReference type="ARBA" id="ARBA00022692"/>
    </source>
</evidence>
<keyword evidence="5 16" id="KW-0285">Flavoprotein</keyword>